<keyword evidence="2" id="KW-0805">Transcription regulation</keyword>
<feature type="domain" description="RNA polymerase sigma factor 70 region 4 type 2" evidence="7">
    <location>
        <begin position="106"/>
        <end position="157"/>
    </location>
</feature>
<dbReference type="EMBL" id="BONF01000008">
    <property type="protein sequence ID" value="GIF79936.1"/>
    <property type="molecule type" value="Genomic_DNA"/>
</dbReference>
<dbReference type="InterPro" id="IPR036388">
    <property type="entry name" value="WH-like_DNA-bd_sf"/>
</dbReference>
<dbReference type="RefSeq" id="WP_203742991.1">
    <property type="nucleotide sequence ID" value="NZ_BONF01000008.1"/>
</dbReference>
<dbReference type="CDD" id="cd06171">
    <property type="entry name" value="Sigma70_r4"/>
    <property type="match status" value="1"/>
</dbReference>
<dbReference type="SUPFAM" id="SSF88946">
    <property type="entry name" value="Sigma2 domain of RNA polymerase sigma factors"/>
    <property type="match status" value="1"/>
</dbReference>
<dbReference type="Gene3D" id="1.10.10.10">
    <property type="entry name" value="Winged helix-like DNA-binding domain superfamily/Winged helix DNA-binding domain"/>
    <property type="match status" value="1"/>
</dbReference>
<protein>
    <submittedName>
        <fullName evidence="8">RNA polymerase sigma24 factor</fullName>
    </submittedName>
</protein>
<dbReference type="Pfam" id="PF08281">
    <property type="entry name" value="Sigma70_r4_2"/>
    <property type="match status" value="1"/>
</dbReference>
<dbReference type="GO" id="GO:0006352">
    <property type="term" value="P:DNA-templated transcription initiation"/>
    <property type="evidence" value="ECO:0007669"/>
    <property type="project" value="InterPro"/>
</dbReference>
<dbReference type="InterPro" id="IPR007627">
    <property type="entry name" value="RNA_pol_sigma70_r2"/>
</dbReference>
<evidence type="ECO:0000259" key="7">
    <source>
        <dbReference type="Pfam" id="PF08281"/>
    </source>
</evidence>
<evidence type="ECO:0000259" key="6">
    <source>
        <dbReference type="Pfam" id="PF04542"/>
    </source>
</evidence>
<dbReference type="PANTHER" id="PTHR43133:SF50">
    <property type="entry name" value="ECF RNA POLYMERASE SIGMA FACTOR SIGM"/>
    <property type="match status" value="1"/>
</dbReference>
<proteinExistence type="inferred from homology"/>
<dbReference type="InterPro" id="IPR013249">
    <property type="entry name" value="RNA_pol_sigma70_r4_t2"/>
</dbReference>
<comment type="similarity">
    <text evidence="1">Belongs to the sigma-70 factor family. ECF subfamily.</text>
</comment>
<evidence type="ECO:0000256" key="1">
    <source>
        <dbReference type="ARBA" id="ARBA00010641"/>
    </source>
</evidence>
<evidence type="ECO:0000256" key="2">
    <source>
        <dbReference type="ARBA" id="ARBA00023015"/>
    </source>
</evidence>
<gene>
    <name evidence="8" type="ORF">Cba03nite_12850</name>
</gene>
<evidence type="ECO:0000256" key="5">
    <source>
        <dbReference type="ARBA" id="ARBA00023163"/>
    </source>
</evidence>
<feature type="domain" description="RNA polymerase sigma-70 region 2" evidence="6">
    <location>
        <begin position="20"/>
        <end position="78"/>
    </location>
</feature>
<dbReference type="NCBIfam" id="TIGR02983">
    <property type="entry name" value="SigE-fam_strep"/>
    <property type="match status" value="1"/>
</dbReference>
<evidence type="ECO:0000313" key="8">
    <source>
        <dbReference type="EMBL" id="GIF79936.1"/>
    </source>
</evidence>
<comment type="caution">
    <text evidence="8">The sequence shown here is derived from an EMBL/GenBank/DDBJ whole genome shotgun (WGS) entry which is preliminary data.</text>
</comment>
<dbReference type="AlphaFoldDB" id="A0A8J3JFZ2"/>
<keyword evidence="3" id="KW-0731">Sigma factor</keyword>
<sequence>MASKNEQRDAEYTEFVSAQLTSLRRTAFLLCGDTHRADDLVQQAITKLYVRWHRTRDVVHLDRYVRTMLVREFLDERRLSWAKVRLFGHTPDERRQPEPNTDLRLVVRAALEQVPRRQRAVLVLRFLCDLPVDEVAQLLGCSPGTVKSQTSHGLAALRRHLGGAADFPLTTAARSH</sequence>
<keyword evidence="5" id="KW-0804">Transcription</keyword>
<dbReference type="NCBIfam" id="TIGR02937">
    <property type="entry name" value="sigma70-ECF"/>
    <property type="match status" value="1"/>
</dbReference>
<dbReference type="Proteomes" id="UP000601223">
    <property type="component" value="Unassembled WGS sequence"/>
</dbReference>
<accession>A0A8J3JFZ2</accession>
<evidence type="ECO:0000313" key="9">
    <source>
        <dbReference type="Proteomes" id="UP000601223"/>
    </source>
</evidence>
<dbReference type="GO" id="GO:0003677">
    <property type="term" value="F:DNA binding"/>
    <property type="evidence" value="ECO:0007669"/>
    <property type="project" value="UniProtKB-KW"/>
</dbReference>
<organism evidence="8 9">
    <name type="scientific">Catellatospora bangladeshensis</name>
    <dbReference type="NCBI Taxonomy" id="310355"/>
    <lineage>
        <taxon>Bacteria</taxon>
        <taxon>Bacillati</taxon>
        <taxon>Actinomycetota</taxon>
        <taxon>Actinomycetes</taxon>
        <taxon>Micromonosporales</taxon>
        <taxon>Micromonosporaceae</taxon>
        <taxon>Catellatospora</taxon>
    </lineage>
</organism>
<dbReference type="InterPro" id="IPR013325">
    <property type="entry name" value="RNA_pol_sigma_r2"/>
</dbReference>
<dbReference type="SUPFAM" id="SSF88659">
    <property type="entry name" value="Sigma3 and sigma4 domains of RNA polymerase sigma factors"/>
    <property type="match status" value="1"/>
</dbReference>
<dbReference type="Gene3D" id="1.10.1740.10">
    <property type="match status" value="1"/>
</dbReference>
<dbReference type="InterPro" id="IPR013324">
    <property type="entry name" value="RNA_pol_sigma_r3/r4-like"/>
</dbReference>
<evidence type="ECO:0000256" key="4">
    <source>
        <dbReference type="ARBA" id="ARBA00023125"/>
    </source>
</evidence>
<dbReference type="Pfam" id="PF04542">
    <property type="entry name" value="Sigma70_r2"/>
    <property type="match status" value="1"/>
</dbReference>
<dbReference type="GO" id="GO:0016987">
    <property type="term" value="F:sigma factor activity"/>
    <property type="evidence" value="ECO:0007669"/>
    <property type="project" value="UniProtKB-KW"/>
</dbReference>
<keyword evidence="9" id="KW-1185">Reference proteome</keyword>
<reference evidence="8 9" key="1">
    <citation type="submission" date="2021-01" db="EMBL/GenBank/DDBJ databases">
        <title>Whole genome shotgun sequence of Catellatospora bangladeshensis NBRC 107357.</title>
        <authorList>
            <person name="Komaki H."/>
            <person name="Tamura T."/>
        </authorList>
    </citation>
    <scope>NUCLEOTIDE SEQUENCE [LARGE SCALE GENOMIC DNA]</scope>
    <source>
        <strain evidence="8 9">NBRC 107357</strain>
    </source>
</reference>
<dbReference type="InterPro" id="IPR039425">
    <property type="entry name" value="RNA_pol_sigma-70-like"/>
</dbReference>
<dbReference type="InterPro" id="IPR014284">
    <property type="entry name" value="RNA_pol_sigma-70_dom"/>
</dbReference>
<dbReference type="PANTHER" id="PTHR43133">
    <property type="entry name" value="RNA POLYMERASE ECF-TYPE SIGMA FACTO"/>
    <property type="match status" value="1"/>
</dbReference>
<dbReference type="InterPro" id="IPR014325">
    <property type="entry name" value="RNA_pol_sigma-E_actinobac"/>
</dbReference>
<keyword evidence="4" id="KW-0238">DNA-binding</keyword>
<name>A0A8J3JFZ2_9ACTN</name>
<evidence type="ECO:0000256" key="3">
    <source>
        <dbReference type="ARBA" id="ARBA00023082"/>
    </source>
</evidence>